<dbReference type="EMBL" id="CM024799">
    <property type="protein sequence ID" value="KAG8013598.1"/>
    <property type="molecule type" value="Genomic_DNA"/>
</dbReference>
<dbReference type="Proteomes" id="UP000805704">
    <property type="component" value="Chromosome 11"/>
</dbReference>
<comment type="caution">
    <text evidence="1">The sequence shown here is derived from an EMBL/GenBank/DDBJ whole genome shotgun (WGS) entry which is preliminary data.</text>
</comment>
<keyword evidence="2" id="KW-1185">Reference proteome</keyword>
<gene>
    <name evidence="1" type="ORF">GBF38_022051</name>
</gene>
<evidence type="ECO:0000313" key="1">
    <source>
        <dbReference type="EMBL" id="KAG8013598.1"/>
    </source>
</evidence>
<reference evidence="1" key="1">
    <citation type="submission" date="2020-04" db="EMBL/GenBank/DDBJ databases">
        <title>A chromosome-scale assembly and high-density genetic map of the yellow drum (Nibea albiflora) genome.</title>
        <authorList>
            <person name="Xu D."/>
            <person name="Zhang W."/>
            <person name="Chen R."/>
            <person name="Tan P."/>
            <person name="Wang L."/>
            <person name="Song H."/>
            <person name="Tian L."/>
            <person name="Zhu Q."/>
            <person name="Wang B."/>
        </authorList>
    </citation>
    <scope>NUCLEOTIDE SEQUENCE</scope>
    <source>
        <strain evidence="1">ZJHYS-2018</strain>
    </source>
</reference>
<feature type="non-terminal residue" evidence="1">
    <location>
        <position position="1"/>
    </location>
</feature>
<accession>A0ACB7FGN4</accession>
<name>A0ACB7FGN4_NIBAL</name>
<proteinExistence type="predicted"/>
<organism evidence="1 2">
    <name type="scientific">Nibea albiflora</name>
    <name type="common">Yellow drum</name>
    <name type="synonym">Corvina albiflora</name>
    <dbReference type="NCBI Taxonomy" id="240163"/>
    <lineage>
        <taxon>Eukaryota</taxon>
        <taxon>Metazoa</taxon>
        <taxon>Chordata</taxon>
        <taxon>Craniata</taxon>
        <taxon>Vertebrata</taxon>
        <taxon>Euteleostomi</taxon>
        <taxon>Actinopterygii</taxon>
        <taxon>Neopterygii</taxon>
        <taxon>Teleostei</taxon>
        <taxon>Neoteleostei</taxon>
        <taxon>Acanthomorphata</taxon>
        <taxon>Eupercaria</taxon>
        <taxon>Sciaenidae</taxon>
        <taxon>Nibea</taxon>
    </lineage>
</organism>
<evidence type="ECO:0000313" key="2">
    <source>
        <dbReference type="Proteomes" id="UP000805704"/>
    </source>
</evidence>
<sequence length="35" mass="3632">EAQQETYGTRGPATGNSGKTNSEDGVSHDRPSSLP</sequence>
<feature type="non-terminal residue" evidence="1">
    <location>
        <position position="35"/>
    </location>
</feature>
<protein>
    <submittedName>
        <fullName evidence="1">Uncharacterized protein</fullName>
    </submittedName>
</protein>